<comment type="caution">
    <text evidence="15">The sequence shown here is derived from an EMBL/GenBank/DDBJ whole genome shotgun (WGS) entry which is preliminary data.</text>
</comment>
<dbReference type="CDD" id="cd19411">
    <property type="entry name" value="MCP2201-like_sensor"/>
    <property type="match status" value="1"/>
</dbReference>
<feature type="coiled-coil region" evidence="11">
    <location>
        <begin position="138"/>
        <end position="183"/>
    </location>
</feature>
<evidence type="ECO:0000256" key="8">
    <source>
        <dbReference type="ARBA" id="ARBA00023224"/>
    </source>
</evidence>
<evidence type="ECO:0000256" key="4">
    <source>
        <dbReference type="ARBA" id="ARBA00022500"/>
    </source>
</evidence>
<dbReference type="SMART" id="SM00304">
    <property type="entry name" value="HAMP"/>
    <property type="match status" value="2"/>
</dbReference>
<evidence type="ECO:0000256" key="5">
    <source>
        <dbReference type="ARBA" id="ARBA00022692"/>
    </source>
</evidence>
<evidence type="ECO:0000256" key="10">
    <source>
        <dbReference type="PROSITE-ProRule" id="PRU00284"/>
    </source>
</evidence>
<name>I4K274_9PSED</name>
<dbReference type="CDD" id="cd06225">
    <property type="entry name" value="HAMP"/>
    <property type="match status" value="1"/>
</dbReference>
<dbReference type="GO" id="GO:0005886">
    <property type="term" value="C:plasma membrane"/>
    <property type="evidence" value="ECO:0007669"/>
    <property type="project" value="UniProtKB-SubCell"/>
</dbReference>
<dbReference type="AlphaFoldDB" id="I4K274"/>
<dbReference type="Pfam" id="PF12729">
    <property type="entry name" value="4HB_MCP_1"/>
    <property type="match status" value="1"/>
</dbReference>
<evidence type="ECO:0000256" key="6">
    <source>
        <dbReference type="ARBA" id="ARBA00022989"/>
    </source>
</evidence>
<dbReference type="PROSITE" id="PS50111">
    <property type="entry name" value="CHEMOTAXIS_TRANSDUC_2"/>
    <property type="match status" value="1"/>
</dbReference>
<dbReference type="Proteomes" id="UP000003213">
    <property type="component" value="Chromosome"/>
</dbReference>
<evidence type="ECO:0000256" key="1">
    <source>
        <dbReference type="ARBA" id="ARBA00004651"/>
    </source>
</evidence>
<keyword evidence="11" id="KW-0175">Coiled coil</keyword>
<feature type="domain" description="Methyl-accepting transducer" evidence="13">
    <location>
        <begin position="269"/>
        <end position="505"/>
    </location>
</feature>
<proteinExistence type="inferred from homology"/>
<dbReference type="InterPro" id="IPR004089">
    <property type="entry name" value="MCPsignal_dom"/>
</dbReference>
<evidence type="ECO:0000259" key="14">
    <source>
        <dbReference type="PROSITE" id="PS50885"/>
    </source>
</evidence>
<dbReference type="PANTHER" id="PTHR32089">
    <property type="entry name" value="METHYL-ACCEPTING CHEMOTAXIS PROTEIN MCPB"/>
    <property type="match status" value="1"/>
</dbReference>
<evidence type="ECO:0000256" key="12">
    <source>
        <dbReference type="SAM" id="Phobius"/>
    </source>
</evidence>
<dbReference type="FunFam" id="1.10.287.950:FF:000001">
    <property type="entry name" value="Methyl-accepting chemotaxis sensory transducer"/>
    <property type="match status" value="1"/>
</dbReference>
<protein>
    <submittedName>
        <fullName evidence="15">Methyl-accepting chemotaxis protein</fullName>
    </submittedName>
</protein>
<evidence type="ECO:0000256" key="7">
    <source>
        <dbReference type="ARBA" id="ARBA00023136"/>
    </source>
</evidence>
<evidence type="ECO:0000313" key="15">
    <source>
        <dbReference type="EMBL" id="EIK58814.1"/>
    </source>
</evidence>
<keyword evidence="7 12" id="KW-0472">Membrane</keyword>
<dbReference type="PATRIC" id="fig|1038924.3.peg.1778"/>
<feature type="transmembrane region" description="Helical" evidence="12">
    <location>
        <begin position="12"/>
        <end position="32"/>
    </location>
</feature>
<comment type="similarity">
    <text evidence="9">Belongs to the methyl-accepting chemotaxis (MCP) protein family.</text>
</comment>
<evidence type="ECO:0000256" key="2">
    <source>
        <dbReference type="ARBA" id="ARBA00022475"/>
    </source>
</evidence>
<gene>
    <name evidence="15" type="ORF">PflSS101_1817</name>
</gene>
<evidence type="ECO:0000256" key="9">
    <source>
        <dbReference type="ARBA" id="ARBA00029447"/>
    </source>
</evidence>
<dbReference type="PRINTS" id="PR00260">
    <property type="entry name" value="CHEMTRNSDUCR"/>
</dbReference>
<feature type="domain" description="HAMP" evidence="14">
    <location>
        <begin position="212"/>
        <end position="264"/>
    </location>
</feature>
<comment type="subcellular location">
    <subcellularLocation>
        <location evidence="1">Cell membrane</location>
        <topology evidence="1">Multi-pass membrane protein</topology>
    </subcellularLocation>
</comment>
<evidence type="ECO:0000256" key="11">
    <source>
        <dbReference type="SAM" id="Coils"/>
    </source>
</evidence>
<dbReference type="InterPro" id="IPR024478">
    <property type="entry name" value="HlyB_4HB_MCP"/>
</dbReference>
<dbReference type="Pfam" id="PF00672">
    <property type="entry name" value="HAMP"/>
    <property type="match status" value="1"/>
</dbReference>
<keyword evidence="6 12" id="KW-1133">Transmembrane helix</keyword>
<dbReference type="PROSITE" id="PS50885">
    <property type="entry name" value="HAMP"/>
    <property type="match status" value="1"/>
</dbReference>
<dbReference type="GO" id="GO:0004888">
    <property type="term" value="F:transmembrane signaling receptor activity"/>
    <property type="evidence" value="ECO:0007669"/>
    <property type="project" value="InterPro"/>
</dbReference>
<keyword evidence="3" id="KW-0488">Methylation</keyword>
<dbReference type="InterPro" id="IPR004090">
    <property type="entry name" value="Chemotax_Me-accpt_rcpt"/>
</dbReference>
<feature type="transmembrane region" description="Helical" evidence="12">
    <location>
        <begin position="190"/>
        <end position="210"/>
    </location>
</feature>
<accession>I4K274</accession>
<evidence type="ECO:0000259" key="13">
    <source>
        <dbReference type="PROSITE" id="PS50111"/>
    </source>
</evidence>
<dbReference type="InterPro" id="IPR003660">
    <property type="entry name" value="HAMP_dom"/>
</dbReference>
<keyword evidence="4" id="KW-0145">Chemotaxis</keyword>
<evidence type="ECO:0000256" key="3">
    <source>
        <dbReference type="ARBA" id="ARBA00022481"/>
    </source>
</evidence>
<sequence>MNIRSLNIAPRAGLGFGVLALMVFVLGGFALLQMANMRQQSDQVETNWLPSVMAVGEMNQDVLRIRALTLRLLVNRDPQAVAQNEQKIAEIKTDLHHAEGVYEALIVLPQERVLFDRFKVEEQQYLQRQEQVVGLSKANRLEEAIAVVNGEMNQMADQMAVTLRELVNLNKSSANEAARLAQQVFSQSRVWVMVMIGVTALITIGLAVWLTRSIVLPLAQSLKVAQGVASGDLTGEIKLSGSDEPARLQQALKRMQESLRDTIRRISESSNQLASASEELSCVTEDATRGLHQQNQEIEQAATAVNQMTVAVEEVASNAVATSQASRESDRIAQQGREQVQQTVVSIEALATDVTANVTQVEALAQKVYGISTVLDVIRSIAEQTNLLALNAAIEAARAGDAGRGFAVVADEVRALAHRTQQSTQEIEQMISGIQQGTDLAVSSMQQSNTRARSTLDIAKSAGMALEEIASAFTLINERNLVIASASEEQAAVAREVDRNLMNIRDLAHQTSTGANQTSAASQELSRLAVDLNSMVARFSV</sequence>
<dbReference type="Pfam" id="PF00015">
    <property type="entry name" value="MCPsignal"/>
    <property type="match status" value="1"/>
</dbReference>
<feature type="coiled-coil region" evidence="11">
    <location>
        <begin position="252"/>
        <end position="279"/>
    </location>
</feature>
<dbReference type="InterPro" id="IPR047347">
    <property type="entry name" value="YvaQ-like_sensor"/>
</dbReference>
<dbReference type="EMBL" id="AHPN01000001">
    <property type="protein sequence ID" value="EIK58814.1"/>
    <property type="molecule type" value="Genomic_DNA"/>
</dbReference>
<dbReference type="HOGENOM" id="CLU_000445_107_27_6"/>
<dbReference type="GO" id="GO:0006935">
    <property type="term" value="P:chemotaxis"/>
    <property type="evidence" value="ECO:0007669"/>
    <property type="project" value="UniProtKB-KW"/>
</dbReference>
<dbReference type="SUPFAM" id="SSF58104">
    <property type="entry name" value="Methyl-accepting chemotaxis protein (MCP) signaling domain"/>
    <property type="match status" value="1"/>
</dbReference>
<dbReference type="CDD" id="cd11386">
    <property type="entry name" value="MCP_signal"/>
    <property type="match status" value="1"/>
</dbReference>
<dbReference type="Gene3D" id="1.10.287.950">
    <property type="entry name" value="Methyl-accepting chemotaxis protein"/>
    <property type="match status" value="1"/>
</dbReference>
<reference evidence="15" key="1">
    <citation type="journal article" date="2012" name="PLoS Genet.">
        <title>Comparative Genomics of Plant-Associated Pseudomonas spp.: Insights into Diversity and Inheritance of Traits Involved in Multitrophic Interactions.</title>
        <authorList>
            <person name="Loper J.E."/>
            <person name="Hassan K.A."/>
            <person name="Mavrodi D.V."/>
            <person name="Davis E.W.II."/>
            <person name="Lim C.K."/>
            <person name="Shaffer B.T."/>
            <person name="Elbourne L.D."/>
            <person name="Stockwell V.O."/>
            <person name="Hartney S.L."/>
            <person name="Breakwell K."/>
            <person name="Henkels M.D."/>
            <person name="Tetu S.G."/>
            <person name="Rangel L.I."/>
            <person name="Kidarsa T.A."/>
            <person name="Wilson N.L."/>
            <person name="van de Mortel J.E."/>
            <person name="Song C."/>
            <person name="Blumhagen R."/>
            <person name="Radune D."/>
            <person name="Hostetler J.B."/>
            <person name="Brinkac L.M."/>
            <person name="Durkin A.S."/>
            <person name="Kluepfel D.A."/>
            <person name="Wechter W.P."/>
            <person name="Anderson A.J."/>
            <person name="Kim Y.C."/>
            <person name="Pierson L.S.III."/>
            <person name="Pierson E.A."/>
            <person name="Lindow S.E."/>
            <person name="Kobayashi D.Y."/>
            <person name="Raaijmakers J.M."/>
            <person name="Weller D.M."/>
            <person name="Thomashow L.S."/>
            <person name="Allen A.E."/>
            <person name="Paulsen I.T."/>
        </authorList>
    </citation>
    <scope>NUCLEOTIDE SEQUENCE [LARGE SCALE GENOMIC DNA]</scope>
    <source>
        <strain evidence="15">SS101</strain>
    </source>
</reference>
<keyword evidence="8 10" id="KW-0807">Transducer</keyword>
<dbReference type="GO" id="GO:0007165">
    <property type="term" value="P:signal transduction"/>
    <property type="evidence" value="ECO:0007669"/>
    <property type="project" value="UniProtKB-KW"/>
</dbReference>
<organism evidence="15">
    <name type="scientific">Pseudomonas lactis</name>
    <dbReference type="NCBI Taxonomy" id="1615674"/>
    <lineage>
        <taxon>Bacteria</taxon>
        <taxon>Pseudomonadati</taxon>
        <taxon>Pseudomonadota</taxon>
        <taxon>Gammaproteobacteria</taxon>
        <taxon>Pseudomonadales</taxon>
        <taxon>Pseudomonadaceae</taxon>
        <taxon>Pseudomonas</taxon>
    </lineage>
</organism>
<keyword evidence="2" id="KW-1003">Cell membrane</keyword>
<keyword evidence="5 12" id="KW-0812">Transmembrane</keyword>
<dbReference type="PANTHER" id="PTHR32089:SF120">
    <property type="entry name" value="METHYL-ACCEPTING CHEMOTAXIS PROTEIN TLPQ"/>
    <property type="match status" value="1"/>
</dbReference>
<dbReference type="SMART" id="SM00283">
    <property type="entry name" value="MA"/>
    <property type="match status" value="1"/>
</dbReference>